<dbReference type="Pfam" id="PF01037">
    <property type="entry name" value="AsnC_trans_reg"/>
    <property type="match status" value="1"/>
</dbReference>
<dbReference type="PANTHER" id="PTHR30154:SF53">
    <property type="entry name" value="HTH-TYPE TRANSCRIPTIONAL REGULATOR LRPC"/>
    <property type="match status" value="1"/>
</dbReference>
<evidence type="ECO:0000313" key="5">
    <source>
        <dbReference type="EMBL" id="MDN4074975.1"/>
    </source>
</evidence>
<dbReference type="InterPro" id="IPR019887">
    <property type="entry name" value="Tscrpt_reg_AsnC/Lrp_C"/>
</dbReference>
<keyword evidence="3" id="KW-0804">Transcription</keyword>
<dbReference type="PROSITE" id="PS00519">
    <property type="entry name" value="HTH_ASNC_1"/>
    <property type="match status" value="1"/>
</dbReference>
<protein>
    <submittedName>
        <fullName evidence="5">Lrp/AsnC family transcriptional regulator</fullName>
    </submittedName>
</protein>
<evidence type="ECO:0000259" key="4">
    <source>
        <dbReference type="PROSITE" id="PS50956"/>
    </source>
</evidence>
<accession>A0ABT8EAQ6</accession>
<name>A0ABT8EAQ6_9BACL</name>
<dbReference type="RefSeq" id="WP_290401097.1">
    <property type="nucleotide sequence ID" value="NZ_JAUHLN010000004.1"/>
</dbReference>
<dbReference type="Proteomes" id="UP001168694">
    <property type="component" value="Unassembled WGS sequence"/>
</dbReference>
<dbReference type="InterPro" id="IPR000485">
    <property type="entry name" value="AsnC-type_HTH_dom"/>
</dbReference>
<keyword evidence="2" id="KW-0238">DNA-binding</keyword>
<dbReference type="SMART" id="SM00344">
    <property type="entry name" value="HTH_ASNC"/>
    <property type="match status" value="1"/>
</dbReference>
<keyword evidence="6" id="KW-1185">Reference proteome</keyword>
<keyword evidence="1" id="KW-0805">Transcription regulation</keyword>
<comment type="caution">
    <text evidence="5">The sequence shown here is derived from an EMBL/GenBank/DDBJ whole genome shotgun (WGS) entry which is preliminary data.</text>
</comment>
<feature type="domain" description="HTH asnC-type" evidence="4">
    <location>
        <begin position="3"/>
        <end position="64"/>
    </location>
</feature>
<dbReference type="InterPro" id="IPR019885">
    <property type="entry name" value="Tscrpt_reg_HTH_AsnC-type_CS"/>
</dbReference>
<sequence length="149" mass="17404">MKIDDMDRRIIDELSKNSRLSMSELGRRVNLSSPSVTERVRRMESFGIIKKYTVEVDYEKLGQPIQCIVEATIKNGDYRSFKHFIERLPNVEFCYRIAGNACFMLKLQFPTFAKAEEFIEHVNPYAQTVTHFIFSQVETSGRAFYETNV</sequence>
<dbReference type="InterPro" id="IPR036388">
    <property type="entry name" value="WH-like_DNA-bd_sf"/>
</dbReference>
<evidence type="ECO:0000256" key="2">
    <source>
        <dbReference type="ARBA" id="ARBA00023125"/>
    </source>
</evidence>
<dbReference type="InterPro" id="IPR036390">
    <property type="entry name" value="WH_DNA-bd_sf"/>
</dbReference>
<organism evidence="5 6">
    <name type="scientific">Fictibacillus terranigra</name>
    <dbReference type="NCBI Taxonomy" id="3058424"/>
    <lineage>
        <taxon>Bacteria</taxon>
        <taxon>Bacillati</taxon>
        <taxon>Bacillota</taxon>
        <taxon>Bacilli</taxon>
        <taxon>Bacillales</taxon>
        <taxon>Fictibacillaceae</taxon>
        <taxon>Fictibacillus</taxon>
    </lineage>
</organism>
<evidence type="ECO:0000256" key="3">
    <source>
        <dbReference type="ARBA" id="ARBA00023163"/>
    </source>
</evidence>
<dbReference type="EMBL" id="JAUHLN010000004">
    <property type="protein sequence ID" value="MDN4074975.1"/>
    <property type="molecule type" value="Genomic_DNA"/>
</dbReference>
<dbReference type="Gene3D" id="3.30.70.920">
    <property type="match status" value="1"/>
</dbReference>
<dbReference type="InterPro" id="IPR011008">
    <property type="entry name" value="Dimeric_a/b-barrel"/>
</dbReference>
<dbReference type="CDD" id="cd00090">
    <property type="entry name" value="HTH_ARSR"/>
    <property type="match status" value="1"/>
</dbReference>
<proteinExistence type="predicted"/>
<evidence type="ECO:0000313" key="6">
    <source>
        <dbReference type="Proteomes" id="UP001168694"/>
    </source>
</evidence>
<dbReference type="Gene3D" id="1.10.10.10">
    <property type="entry name" value="Winged helix-like DNA-binding domain superfamily/Winged helix DNA-binding domain"/>
    <property type="match status" value="1"/>
</dbReference>
<evidence type="ECO:0000256" key="1">
    <source>
        <dbReference type="ARBA" id="ARBA00023015"/>
    </source>
</evidence>
<dbReference type="SUPFAM" id="SSF46785">
    <property type="entry name" value="Winged helix' DNA-binding domain"/>
    <property type="match status" value="1"/>
</dbReference>
<dbReference type="InterPro" id="IPR019888">
    <property type="entry name" value="Tscrpt_reg_AsnC-like"/>
</dbReference>
<dbReference type="PROSITE" id="PS50956">
    <property type="entry name" value="HTH_ASNC_2"/>
    <property type="match status" value="1"/>
</dbReference>
<dbReference type="PANTHER" id="PTHR30154">
    <property type="entry name" value="LEUCINE-RESPONSIVE REGULATORY PROTEIN"/>
    <property type="match status" value="1"/>
</dbReference>
<reference evidence="5" key="1">
    <citation type="submission" date="2023-06" db="EMBL/GenBank/DDBJ databases">
        <title>Draft Genome Sequences of Representative Paenibacillus Polymyxa, Bacillus cereus, Fictibacillus sp., and Brevibacillus agri Strains Isolated from Amazonian Dark Earth.</title>
        <authorList>
            <person name="Pellegrinetti T.A."/>
            <person name="Cunha I.C.M."/>
            <person name="Chaves M.G."/>
            <person name="Freitas A.S."/>
            <person name="Silva A.V.R."/>
            <person name="Tsai S.M."/>
            <person name="Mendes L.W."/>
        </authorList>
    </citation>
    <scope>NUCLEOTIDE SEQUENCE</scope>
    <source>
        <strain evidence="5">CENA-BCM004</strain>
    </source>
</reference>
<dbReference type="SUPFAM" id="SSF54909">
    <property type="entry name" value="Dimeric alpha+beta barrel"/>
    <property type="match status" value="1"/>
</dbReference>
<dbReference type="PRINTS" id="PR00033">
    <property type="entry name" value="HTHASNC"/>
</dbReference>
<dbReference type="InterPro" id="IPR011991">
    <property type="entry name" value="ArsR-like_HTH"/>
</dbReference>
<gene>
    <name evidence="5" type="ORF">QYF49_18550</name>
</gene>
<dbReference type="Pfam" id="PF13404">
    <property type="entry name" value="HTH_AsnC-type"/>
    <property type="match status" value="1"/>
</dbReference>